<sequence length="444" mass="49896">MFKLSTVIWVFLSGTSLAQNSTTNSSLPKDCPSGIRDVDKGFLMYNSTGTLPVKFEGQYDPWYVTLTVTDHRAPYLVFGDIDTFQERNIFRNLRTPGFLDHEAVNARRFTSVKNASPTSIADKNLSSTRCALDEMPHIDLPKDYKTLDAMLSGGPSGGPSQSDRYREDFDVYDLVVQQPVPIMFSVQNSQGLGETCPTAIRNIGDDRLMYNSTRTLPVTSKGQEDPFLITAAITDQRGPSTEYQMTYGPFNSRQDLSVFVSVPGQLTRSRGAKDTQICLYMMRGLNKTSGNPTDSERSCDRVVSDECIEEFEQTPMAAEDKCPQLEVKEKCEKQVWLKQIEPFNLTDGRCSLDAMPYLDIPEDYRTYGSSLFVGLDGSKDRDDFYTYDLRVQQSIPLLFTVRNSDGDGESKMVCISPDQPVRGSREAEMELPKGDDDDEEEEEE</sequence>
<feature type="chain" id="PRO_5040471929" evidence="2">
    <location>
        <begin position="19"/>
        <end position="444"/>
    </location>
</feature>
<proteinExistence type="predicted"/>
<dbReference type="Proteomes" id="UP000730481">
    <property type="component" value="Unassembled WGS sequence"/>
</dbReference>
<evidence type="ECO:0000313" key="4">
    <source>
        <dbReference type="Proteomes" id="UP000730481"/>
    </source>
</evidence>
<comment type="caution">
    <text evidence="3">The sequence shown here is derived from an EMBL/GenBank/DDBJ whole genome shotgun (WGS) entry which is preliminary data.</text>
</comment>
<feature type="region of interest" description="Disordered" evidence="1">
    <location>
        <begin position="407"/>
        <end position="444"/>
    </location>
</feature>
<keyword evidence="4" id="KW-1185">Reference proteome</keyword>
<accession>A0A9P5A5Z4</accession>
<feature type="compositionally biased region" description="Acidic residues" evidence="1">
    <location>
        <begin position="435"/>
        <end position="444"/>
    </location>
</feature>
<keyword evidence="2" id="KW-0732">Signal</keyword>
<name>A0A9P5A5Z4_9HYPO</name>
<organism evidence="3 4">
    <name type="scientific">Fusarium beomiforme</name>
    <dbReference type="NCBI Taxonomy" id="44412"/>
    <lineage>
        <taxon>Eukaryota</taxon>
        <taxon>Fungi</taxon>
        <taxon>Dikarya</taxon>
        <taxon>Ascomycota</taxon>
        <taxon>Pezizomycotina</taxon>
        <taxon>Sordariomycetes</taxon>
        <taxon>Hypocreomycetidae</taxon>
        <taxon>Hypocreales</taxon>
        <taxon>Nectriaceae</taxon>
        <taxon>Fusarium</taxon>
        <taxon>Fusarium burgessii species complex</taxon>
    </lineage>
</organism>
<dbReference type="OrthoDB" id="5132818at2759"/>
<protein>
    <submittedName>
        <fullName evidence="3">Uncharacterized protein</fullName>
    </submittedName>
</protein>
<dbReference type="EMBL" id="PVQB02000950">
    <property type="protein sequence ID" value="KAF4332900.1"/>
    <property type="molecule type" value="Genomic_DNA"/>
</dbReference>
<feature type="signal peptide" evidence="2">
    <location>
        <begin position="1"/>
        <end position="18"/>
    </location>
</feature>
<gene>
    <name evidence="3" type="ORF">FBEOM_13304</name>
</gene>
<evidence type="ECO:0000256" key="1">
    <source>
        <dbReference type="SAM" id="MobiDB-lite"/>
    </source>
</evidence>
<feature type="non-terminal residue" evidence="3">
    <location>
        <position position="444"/>
    </location>
</feature>
<evidence type="ECO:0000256" key="2">
    <source>
        <dbReference type="SAM" id="SignalP"/>
    </source>
</evidence>
<feature type="compositionally biased region" description="Basic and acidic residues" evidence="1">
    <location>
        <begin position="423"/>
        <end position="434"/>
    </location>
</feature>
<reference evidence="3" key="1">
    <citation type="journal article" date="2017" name="Mycologia">
        <title>Fusarium algeriense, sp. nov., a novel toxigenic crown rot pathogen of durum wheat from Algeria is nested in the Fusarium burgessii species complex.</title>
        <authorList>
            <person name="Laraba I."/>
            <person name="Keddad A."/>
            <person name="Boureghda H."/>
            <person name="Abdallah N."/>
            <person name="Vaughan M.M."/>
            <person name="Proctor R.H."/>
            <person name="Busman M."/>
            <person name="O'Donnell K."/>
        </authorList>
    </citation>
    <scope>NUCLEOTIDE SEQUENCE</scope>
    <source>
        <strain evidence="3">NRRL 25174</strain>
    </source>
</reference>
<dbReference type="AlphaFoldDB" id="A0A9P5A5Z4"/>
<reference evidence="3" key="2">
    <citation type="submission" date="2020-02" db="EMBL/GenBank/DDBJ databases">
        <title>Identification and distribution of gene clusters putatively required for synthesis of sphingolipid metabolism inhibitors in phylogenetically diverse species of the filamentous fungus Fusarium.</title>
        <authorList>
            <person name="Kim H.-S."/>
            <person name="Busman M."/>
            <person name="Brown D.W."/>
            <person name="Divon H."/>
            <person name="Uhlig S."/>
            <person name="Proctor R.H."/>
        </authorList>
    </citation>
    <scope>NUCLEOTIDE SEQUENCE</scope>
    <source>
        <strain evidence="3">NRRL 25174</strain>
    </source>
</reference>
<evidence type="ECO:0000313" key="3">
    <source>
        <dbReference type="EMBL" id="KAF4332900.1"/>
    </source>
</evidence>